<evidence type="ECO:0000256" key="21">
    <source>
        <dbReference type="ARBA" id="ARBA00073985"/>
    </source>
</evidence>
<dbReference type="GO" id="GO:0000776">
    <property type="term" value="C:kinetochore"/>
    <property type="evidence" value="ECO:0007669"/>
    <property type="project" value="UniProtKB-KW"/>
</dbReference>
<keyword evidence="19" id="KW-0137">Centromere</keyword>
<keyword evidence="9" id="KW-0597">Phosphoprotein</keyword>
<reference evidence="24" key="2">
    <citation type="submission" date="2025-09" db="UniProtKB">
        <authorList>
            <consortium name="Ensembl"/>
        </authorList>
    </citation>
    <scope>IDENTIFICATION</scope>
</reference>
<evidence type="ECO:0000256" key="7">
    <source>
        <dbReference type="ARBA" id="ARBA00022490"/>
    </source>
</evidence>
<evidence type="ECO:0000256" key="19">
    <source>
        <dbReference type="ARBA" id="ARBA00023328"/>
    </source>
</evidence>
<dbReference type="GO" id="GO:0000922">
    <property type="term" value="C:spindle pole"/>
    <property type="evidence" value="ECO:0007669"/>
    <property type="project" value="UniProtKB-SubCell"/>
</dbReference>
<proteinExistence type="inferred from homology"/>
<dbReference type="Gene3D" id="1.20.5.170">
    <property type="match status" value="1"/>
</dbReference>
<evidence type="ECO:0000256" key="3">
    <source>
        <dbReference type="ARBA" id="ARBA00004629"/>
    </source>
</evidence>
<evidence type="ECO:0000313" key="24">
    <source>
        <dbReference type="Ensembl" id="ENSSGRP00000018484.1"/>
    </source>
</evidence>
<dbReference type="Gene3D" id="6.10.250.90">
    <property type="match status" value="1"/>
</dbReference>
<sequence length="313" mass="36280">MDDMEDDTTIFSTLKSFKSLISCPDRSLLETEPAFGRSGLQNLYTKRVELEEAAERVRSHTNLLQLTQEKQQMELSHKRARIELEKEANSSSRDLQVSDRQKIEELESERQQLEEQNNILEMRLERHNLQGGYDPVTTKVIHLQMNPTSIAKQQRTEEVEQLRVECQRLRDRLRKIEAGGGMTTDDTTLIIPPSQEILDLRKQMESAELKNQRLKEVFQKKIQEFRTACYVLTGYQIDITVENQYRLTSVYAEHMEDSLLFKSTGPVGSMQLLETDFSRTLTGLVDLHLFHQKSIPVFLSAVTIELFSRQTVT</sequence>
<dbReference type="AlphaFoldDB" id="A0A672L2S2"/>
<evidence type="ECO:0000256" key="11">
    <source>
        <dbReference type="ARBA" id="ARBA00022776"/>
    </source>
</evidence>
<dbReference type="InterPro" id="IPR008672">
    <property type="entry name" value="Mad1"/>
</dbReference>
<dbReference type="GO" id="GO:0072686">
    <property type="term" value="C:mitotic spindle"/>
    <property type="evidence" value="ECO:0007669"/>
    <property type="project" value="TreeGrafter"/>
</dbReference>
<evidence type="ECO:0000256" key="9">
    <source>
        <dbReference type="ARBA" id="ARBA00022553"/>
    </source>
</evidence>
<dbReference type="GO" id="GO:0051315">
    <property type="term" value="P:attachment of mitotic spindle microtubules to kinetochore"/>
    <property type="evidence" value="ECO:0007669"/>
    <property type="project" value="TreeGrafter"/>
</dbReference>
<keyword evidence="17" id="KW-0539">Nucleus</keyword>
<dbReference type="GO" id="GO:0007094">
    <property type="term" value="P:mitotic spindle assembly checkpoint signaling"/>
    <property type="evidence" value="ECO:0007669"/>
    <property type="project" value="InterPro"/>
</dbReference>
<organism evidence="24 25">
    <name type="scientific">Sinocyclocheilus grahami</name>
    <name type="common">Dianchi golden-line fish</name>
    <name type="synonym">Barbus grahami</name>
    <dbReference type="NCBI Taxonomy" id="75366"/>
    <lineage>
        <taxon>Eukaryota</taxon>
        <taxon>Metazoa</taxon>
        <taxon>Chordata</taxon>
        <taxon>Craniata</taxon>
        <taxon>Vertebrata</taxon>
        <taxon>Euteleostomi</taxon>
        <taxon>Actinopterygii</taxon>
        <taxon>Neopterygii</taxon>
        <taxon>Teleostei</taxon>
        <taxon>Ostariophysi</taxon>
        <taxon>Cypriniformes</taxon>
        <taxon>Cyprinidae</taxon>
        <taxon>Cyprininae</taxon>
        <taxon>Sinocyclocheilus</taxon>
    </lineage>
</organism>
<keyword evidence="7" id="KW-0963">Cytoplasm</keyword>
<evidence type="ECO:0000256" key="4">
    <source>
        <dbReference type="ARBA" id="ARBA00004647"/>
    </source>
</evidence>
<keyword evidence="14" id="KW-0007">Acetylation</keyword>
<dbReference type="Pfam" id="PF05557">
    <property type="entry name" value="MAD"/>
    <property type="match status" value="2"/>
</dbReference>
<evidence type="ECO:0000256" key="23">
    <source>
        <dbReference type="SAM" id="Coils"/>
    </source>
</evidence>
<evidence type="ECO:0000256" key="1">
    <source>
        <dbReference type="ARBA" id="ARBA00004259"/>
    </source>
</evidence>
<reference evidence="24" key="1">
    <citation type="submission" date="2025-08" db="UniProtKB">
        <authorList>
            <consortium name="Ensembl"/>
        </authorList>
    </citation>
    <scope>IDENTIFICATION</scope>
</reference>
<dbReference type="PANTHER" id="PTHR23168:SF0">
    <property type="entry name" value="MITOTIC SPINDLE ASSEMBLY CHECKPOINT PROTEIN MAD1"/>
    <property type="match status" value="1"/>
</dbReference>
<keyword evidence="18" id="KW-0131">Cell cycle</keyword>
<feature type="coiled-coil region" evidence="23">
    <location>
        <begin position="40"/>
        <end position="224"/>
    </location>
</feature>
<keyword evidence="13" id="KW-0832">Ubl conjugation</keyword>
<gene>
    <name evidence="24" type="primary">mad1l1</name>
</gene>
<dbReference type="GO" id="GO:0005813">
    <property type="term" value="C:centrosome"/>
    <property type="evidence" value="ECO:0007669"/>
    <property type="project" value="UniProtKB-SubCell"/>
</dbReference>
<evidence type="ECO:0000256" key="22">
    <source>
        <dbReference type="ARBA" id="ARBA00075803"/>
    </source>
</evidence>
<keyword evidence="15 23" id="KW-0175">Coiled coil</keyword>
<keyword evidence="10" id="KW-0132">Cell division</keyword>
<dbReference type="Proteomes" id="UP000472262">
    <property type="component" value="Unassembled WGS sequence"/>
</dbReference>
<dbReference type="GO" id="GO:0051301">
    <property type="term" value="P:cell division"/>
    <property type="evidence" value="ECO:0007669"/>
    <property type="project" value="UniProtKB-KW"/>
</dbReference>
<evidence type="ECO:0000256" key="16">
    <source>
        <dbReference type="ARBA" id="ARBA00023212"/>
    </source>
</evidence>
<comment type="subcellular location">
    <subcellularLocation>
        <location evidence="3">Chromosome</location>
        <location evidence="3">Centromere</location>
        <location evidence="3">Kinetochore</location>
    </subcellularLocation>
    <subcellularLocation>
        <location evidence="2">Cytoplasm</location>
        <location evidence="2">Cytoskeleton</location>
        <location evidence="2">Microtubule organizing center</location>
        <location evidence="2">Centrosome</location>
    </subcellularLocation>
    <subcellularLocation>
        <location evidence="4">Cytoplasm</location>
        <location evidence="4">Cytoskeleton</location>
        <location evidence="4">Spindle pole</location>
    </subcellularLocation>
    <subcellularLocation>
        <location evidence="1">Nucleus envelope</location>
    </subcellularLocation>
</comment>
<keyword evidence="16" id="KW-0206">Cytoskeleton</keyword>
<keyword evidence="11" id="KW-0498">Mitosis</keyword>
<keyword evidence="25" id="KW-1185">Reference proteome</keyword>
<dbReference type="PANTHER" id="PTHR23168">
    <property type="entry name" value="MITOTIC SPINDLE ASSEMBLY CHECKPOINT PROTEIN MAD1 MITOTIC ARREST DEFICIENT-LIKE PROTEIN 1"/>
    <property type="match status" value="1"/>
</dbReference>
<evidence type="ECO:0000256" key="2">
    <source>
        <dbReference type="ARBA" id="ARBA00004300"/>
    </source>
</evidence>
<evidence type="ECO:0000256" key="15">
    <source>
        <dbReference type="ARBA" id="ARBA00023054"/>
    </source>
</evidence>
<evidence type="ECO:0000313" key="25">
    <source>
        <dbReference type="Proteomes" id="UP000472262"/>
    </source>
</evidence>
<dbReference type="FunFam" id="1.20.5.170:FF:000051">
    <property type="entry name" value="mitotic spindle assembly checkpoint protein MAD1"/>
    <property type="match status" value="1"/>
</dbReference>
<evidence type="ECO:0000256" key="8">
    <source>
        <dbReference type="ARBA" id="ARBA00022499"/>
    </source>
</evidence>
<accession>A0A672L2S2</accession>
<dbReference type="Gene3D" id="3.30.457.60">
    <property type="match status" value="1"/>
</dbReference>
<evidence type="ECO:0000256" key="12">
    <source>
        <dbReference type="ARBA" id="ARBA00022838"/>
    </source>
</evidence>
<evidence type="ECO:0000256" key="18">
    <source>
        <dbReference type="ARBA" id="ARBA00023306"/>
    </source>
</evidence>
<evidence type="ECO:0000256" key="13">
    <source>
        <dbReference type="ARBA" id="ARBA00022843"/>
    </source>
</evidence>
<dbReference type="GO" id="GO:0005635">
    <property type="term" value="C:nuclear envelope"/>
    <property type="evidence" value="ECO:0007669"/>
    <property type="project" value="UniProtKB-SubCell"/>
</dbReference>
<dbReference type="Ensembl" id="ENSSGRT00000019971.1">
    <property type="protein sequence ID" value="ENSSGRP00000018484.1"/>
    <property type="gene ID" value="ENSSGRG00000010895.1"/>
</dbReference>
<evidence type="ECO:0000256" key="6">
    <source>
        <dbReference type="ARBA" id="ARBA00022454"/>
    </source>
</evidence>
<keyword evidence="12" id="KW-0995">Kinetochore</keyword>
<evidence type="ECO:0000256" key="20">
    <source>
        <dbReference type="ARBA" id="ARBA00053509"/>
    </source>
</evidence>
<evidence type="ECO:0000256" key="10">
    <source>
        <dbReference type="ARBA" id="ARBA00022618"/>
    </source>
</evidence>
<name>A0A672L2S2_SINGR</name>
<dbReference type="FunFam" id="3.30.457.60:FF:000002">
    <property type="entry name" value="Mitotic spindle assembly checkpoint protein MAD1"/>
    <property type="match status" value="1"/>
</dbReference>
<keyword evidence="8" id="KW-1017">Isopeptide bond</keyword>
<protein>
    <recommendedName>
        <fullName evidence="21">Mitotic spindle assembly checkpoint protein MAD1</fullName>
    </recommendedName>
    <alternativeName>
        <fullName evidence="22">Mitotic arrest deficient 1-like protein 1</fullName>
    </alternativeName>
</protein>
<dbReference type="GO" id="GO:1990706">
    <property type="term" value="C:MAD1 complex"/>
    <property type="evidence" value="ECO:0007669"/>
    <property type="project" value="UniProtKB-ARBA"/>
</dbReference>
<evidence type="ECO:0000256" key="5">
    <source>
        <dbReference type="ARBA" id="ARBA00008029"/>
    </source>
</evidence>
<dbReference type="GO" id="GO:1990728">
    <property type="term" value="C:mitotic spindle assembly checkpoint MAD1-MAD2 complex"/>
    <property type="evidence" value="ECO:0007669"/>
    <property type="project" value="UniProtKB-ARBA"/>
</dbReference>
<evidence type="ECO:0000256" key="17">
    <source>
        <dbReference type="ARBA" id="ARBA00023242"/>
    </source>
</evidence>
<comment type="function">
    <text evidence="20">Component of the spindle-assembly checkpoint that prevents the onset of anaphase until all chromosomes are properly aligned at the metaphase plate. Forms a heterotetrameric complex with the closed conformation form of MAD2L1 (C-MAD2) at unattached kinetochores during prometaphase, recruits an open conformation of MAD2L1 (O-MAD2) and promotes the conversion of O-MAD2 to C-MAD2, which ensures mitotic checkpoint signaling.</text>
</comment>
<evidence type="ECO:0000256" key="14">
    <source>
        <dbReference type="ARBA" id="ARBA00022990"/>
    </source>
</evidence>
<keyword evidence="6" id="KW-0158">Chromosome</keyword>
<dbReference type="SUPFAM" id="SSF75704">
    <property type="entry name" value="Mitotic arrest deficient-like 1, Mad1"/>
    <property type="match status" value="1"/>
</dbReference>
<comment type="similarity">
    <text evidence="5">Belongs to the MAD1 family.</text>
</comment>